<keyword evidence="2" id="KW-1185">Reference proteome</keyword>
<gene>
    <name evidence="1" type="ORF">HGRIS_002314</name>
</gene>
<protein>
    <submittedName>
        <fullName evidence="1">Uncharacterized protein</fullName>
    </submittedName>
</protein>
<name>A0ABR3JKU7_9AGAR</name>
<reference evidence="2" key="1">
    <citation type="submission" date="2024-06" db="EMBL/GenBank/DDBJ databases">
        <title>Multi-omics analyses provide insights into the biosynthesis of the anticancer antibiotic pleurotin in Hohenbuehelia grisea.</title>
        <authorList>
            <person name="Weaver J.A."/>
            <person name="Alberti F."/>
        </authorList>
    </citation>
    <scope>NUCLEOTIDE SEQUENCE [LARGE SCALE GENOMIC DNA]</scope>
    <source>
        <strain evidence="2">T-177</strain>
    </source>
</reference>
<evidence type="ECO:0000313" key="1">
    <source>
        <dbReference type="EMBL" id="KAL0956152.1"/>
    </source>
</evidence>
<organism evidence="1 2">
    <name type="scientific">Hohenbuehelia grisea</name>
    <dbReference type="NCBI Taxonomy" id="104357"/>
    <lineage>
        <taxon>Eukaryota</taxon>
        <taxon>Fungi</taxon>
        <taxon>Dikarya</taxon>
        <taxon>Basidiomycota</taxon>
        <taxon>Agaricomycotina</taxon>
        <taxon>Agaricomycetes</taxon>
        <taxon>Agaricomycetidae</taxon>
        <taxon>Agaricales</taxon>
        <taxon>Pleurotineae</taxon>
        <taxon>Pleurotaceae</taxon>
        <taxon>Hohenbuehelia</taxon>
    </lineage>
</organism>
<dbReference type="Gene3D" id="3.80.10.10">
    <property type="entry name" value="Ribonuclease Inhibitor"/>
    <property type="match status" value="1"/>
</dbReference>
<comment type="caution">
    <text evidence="1">The sequence shown here is derived from an EMBL/GenBank/DDBJ whole genome shotgun (WGS) entry which is preliminary data.</text>
</comment>
<sequence>MPQLWEGVDATGGFCSHAEGLELYLQRSKGRPVDVRIVLYEGSLRQYYGDEAVLSLLAQHASRWRRLYICANSQDAPELIKSYLGPLYAPSLQHLSILLLGMTILPYSENSLEFGPTIFIGGAPNLSVVRLQNPGMSSLRPTLRDLTTLHLEDFHHSRMTFSRFEFMLAHLSHLEHLSIYGDFVTFWPADGQIHLPKLRSLRCAHHGQFVQVLECIAAPNLHSLTLKGIRPGEMIGSRGDLLASGSWYPKLAVLSLNNENLFSSQSRKLFTFFPSVKRLELVNTPADDALQILDDYNLLCQLQTLMLHRIHDPTRLVPLLLSQSAKLRRPVDTILLHASLAHLSDDLETRIGCQVETWACLEPWPAGLGYEDQDDMLLRLSH</sequence>
<dbReference type="EMBL" id="JASNQZ010000006">
    <property type="protein sequence ID" value="KAL0956152.1"/>
    <property type="molecule type" value="Genomic_DNA"/>
</dbReference>
<evidence type="ECO:0000313" key="2">
    <source>
        <dbReference type="Proteomes" id="UP001556367"/>
    </source>
</evidence>
<accession>A0ABR3JKU7</accession>
<dbReference type="Proteomes" id="UP001556367">
    <property type="component" value="Unassembled WGS sequence"/>
</dbReference>
<proteinExistence type="predicted"/>
<dbReference type="SUPFAM" id="SSF52058">
    <property type="entry name" value="L domain-like"/>
    <property type="match status" value="1"/>
</dbReference>
<dbReference type="InterPro" id="IPR032675">
    <property type="entry name" value="LRR_dom_sf"/>
</dbReference>